<evidence type="ECO:0000313" key="5">
    <source>
        <dbReference type="Proteomes" id="UP001187221"/>
    </source>
</evidence>
<dbReference type="PANTHER" id="PTHR43514">
    <property type="entry name" value="ABC TRANSPORTER I FAMILY MEMBER 10"/>
    <property type="match status" value="1"/>
</dbReference>
<proteinExistence type="predicted"/>
<feature type="domain" description="ABC transporter" evidence="3">
    <location>
        <begin position="3"/>
        <end position="210"/>
    </location>
</feature>
<keyword evidence="2" id="KW-0067">ATP-binding</keyword>
<dbReference type="InterPro" id="IPR027417">
    <property type="entry name" value="P-loop_NTPase"/>
</dbReference>
<dbReference type="SMART" id="SM00382">
    <property type="entry name" value="AAA"/>
    <property type="match status" value="1"/>
</dbReference>
<reference evidence="4 5" key="1">
    <citation type="submission" date="2023-06" db="EMBL/GenBank/DDBJ databases">
        <title>Draft genome sequence of Novosphingobium sp. strain IK01.</title>
        <authorList>
            <person name="Hatamoto M."/>
            <person name="Ikarashi T."/>
            <person name="Yamaguchi T."/>
        </authorList>
    </citation>
    <scope>NUCLEOTIDE SEQUENCE [LARGE SCALE GENOMIC DNA]</scope>
    <source>
        <strain evidence="4 5">IK01</strain>
    </source>
</reference>
<dbReference type="InterPro" id="IPR017871">
    <property type="entry name" value="ABC_transporter-like_CS"/>
</dbReference>
<dbReference type="PROSITE" id="PS50893">
    <property type="entry name" value="ABC_TRANSPORTER_2"/>
    <property type="match status" value="1"/>
</dbReference>
<gene>
    <name evidence="4" type="ORF">NUTIK01_15570</name>
</gene>
<evidence type="ECO:0000256" key="1">
    <source>
        <dbReference type="ARBA" id="ARBA00022741"/>
    </source>
</evidence>
<dbReference type="InterPro" id="IPR050334">
    <property type="entry name" value="Molybdenum_import_ModC"/>
</dbReference>
<evidence type="ECO:0000259" key="3">
    <source>
        <dbReference type="PROSITE" id="PS50893"/>
    </source>
</evidence>
<protein>
    <recommendedName>
        <fullName evidence="3">ABC transporter domain-containing protein</fullName>
    </recommendedName>
</protein>
<dbReference type="Gene3D" id="3.40.50.300">
    <property type="entry name" value="P-loop containing nucleotide triphosphate hydrolases"/>
    <property type="match status" value="1"/>
</dbReference>
<keyword evidence="1" id="KW-0547">Nucleotide-binding</keyword>
<dbReference type="InterPro" id="IPR003439">
    <property type="entry name" value="ABC_transporter-like_ATP-bd"/>
</dbReference>
<dbReference type="InterPro" id="IPR003593">
    <property type="entry name" value="AAA+_ATPase"/>
</dbReference>
<organism evidence="4 5">
    <name type="scientific">Novosphingobium pituita</name>
    <dbReference type="NCBI Taxonomy" id="3056842"/>
    <lineage>
        <taxon>Bacteria</taxon>
        <taxon>Pseudomonadati</taxon>
        <taxon>Pseudomonadota</taxon>
        <taxon>Alphaproteobacteria</taxon>
        <taxon>Sphingomonadales</taxon>
        <taxon>Sphingomonadaceae</taxon>
        <taxon>Novosphingobium</taxon>
    </lineage>
</organism>
<keyword evidence="5" id="KW-1185">Reference proteome</keyword>
<dbReference type="Pfam" id="PF00005">
    <property type="entry name" value="ABC_tran"/>
    <property type="match status" value="1"/>
</dbReference>
<evidence type="ECO:0000256" key="2">
    <source>
        <dbReference type="ARBA" id="ARBA00022840"/>
    </source>
</evidence>
<accession>A0ABQ6P6S6</accession>
<sequence length="210" mass="22379">MSFEVDIVLERGTREIAVRFAAGAGITALVGPSGQGKTSTLDAVAGLLRPRAGRIVVGGVTLFDAAAGVNLAPEARCAGYVFQDLRLFPHLNVRDNLLFGARLAGEEAPGAARRLSLEEVAGFLDIAPLLARRPRTLSGGEAQRVAIGRALLRSPRFLLMDEPLTALDPARRDAVIEQIAAIRDRFGLPVLMVSHQQADVARLADQVVEI</sequence>
<dbReference type="SUPFAM" id="SSF52540">
    <property type="entry name" value="P-loop containing nucleoside triphosphate hydrolases"/>
    <property type="match status" value="1"/>
</dbReference>
<name>A0ABQ6P6S6_9SPHN</name>
<comment type="caution">
    <text evidence="4">The sequence shown here is derived from an EMBL/GenBank/DDBJ whole genome shotgun (WGS) entry which is preliminary data.</text>
</comment>
<evidence type="ECO:0000313" key="4">
    <source>
        <dbReference type="EMBL" id="GMM60780.1"/>
    </source>
</evidence>
<dbReference type="EMBL" id="BTFW01000001">
    <property type="protein sequence ID" value="GMM60780.1"/>
    <property type="molecule type" value="Genomic_DNA"/>
</dbReference>
<dbReference type="PANTHER" id="PTHR43514:SF4">
    <property type="entry name" value="ABC TRANSPORTER I FAMILY MEMBER 10"/>
    <property type="match status" value="1"/>
</dbReference>
<dbReference type="Proteomes" id="UP001187221">
    <property type="component" value="Unassembled WGS sequence"/>
</dbReference>
<dbReference type="RefSeq" id="WP_317974546.1">
    <property type="nucleotide sequence ID" value="NZ_BTFW01000001.1"/>
</dbReference>
<dbReference type="PROSITE" id="PS00211">
    <property type="entry name" value="ABC_TRANSPORTER_1"/>
    <property type="match status" value="1"/>
</dbReference>